<feature type="transmembrane region" description="Helical" evidence="1">
    <location>
        <begin position="42"/>
        <end position="60"/>
    </location>
</feature>
<dbReference type="STRING" id="634498.mru_0357"/>
<proteinExistence type="predicted"/>
<keyword evidence="1" id="KW-0472">Membrane</keyword>
<dbReference type="OrthoDB" id="56871at2157"/>
<evidence type="ECO:0000256" key="1">
    <source>
        <dbReference type="SAM" id="Phobius"/>
    </source>
</evidence>
<evidence type="ECO:0000313" key="3">
    <source>
        <dbReference type="Proteomes" id="UP000008680"/>
    </source>
</evidence>
<keyword evidence="3" id="KW-1185">Reference proteome</keyword>
<sequence>MPVNFPGTILGYLRMLRLIRVISFARMGSFEDFFKKTEFHKIIIAIAIIIMTFTALFYVFGTSYNPFDYFYFVIVALTTVGFIDKPLKK</sequence>
<feature type="transmembrane region" description="Helical" evidence="1">
    <location>
        <begin position="66"/>
        <end position="83"/>
    </location>
</feature>
<dbReference type="HOGENOM" id="CLU_2447717_0_0_2"/>
<evidence type="ECO:0000313" key="2">
    <source>
        <dbReference type="EMBL" id="ADC46209.1"/>
    </source>
</evidence>
<dbReference type="RefSeq" id="WP_012955164.1">
    <property type="nucleotide sequence ID" value="NC_013790.1"/>
</dbReference>
<dbReference type="EMBL" id="CP001719">
    <property type="protein sequence ID" value="ADC46209.1"/>
    <property type="molecule type" value="Genomic_DNA"/>
</dbReference>
<keyword evidence="1" id="KW-0812">Transmembrane</keyword>
<keyword evidence="1" id="KW-1133">Transmembrane helix</keyword>
<gene>
    <name evidence="2" type="ordered locus">mru_0357</name>
</gene>
<evidence type="ECO:0008006" key="4">
    <source>
        <dbReference type="Google" id="ProtNLM"/>
    </source>
</evidence>
<organism evidence="2 3">
    <name type="scientific">Methanobrevibacter ruminantium (strain ATCC 35063 / DSM 1093 / JCM 13430 / OCM 146 / M1)</name>
    <name type="common">Methanobacterium ruminantium</name>
    <dbReference type="NCBI Taxonomy" id="634498"/>
    <lineage>
        <taxon>Archaea</taxon>
        <taxon>Methanobacteriati</taxon>
        <taxon>Methanobacteriota</taxon>
        <taxon>Methanomada group</taxon>
        <taxon>Methanobacteria</taxon>
        <taxon>Methanobacteriales</taxon>
        <taxon>Methanobacteriaceae</taxon>
        <taxon>Methanobrevibacter</taxon>
    </lineage>
</organism>
<dbReference type="GeneID" id="8769997"/>
<name>D3E0G3_METRM</name>
<dbReference type="KEGG" id="mru:mru_0357"/>
<reference evidence="2 3" key="1">
    <citation type="journal article" date="2010" name="PLoS ONE">
        <title>The genome sequence of the rumen methanogen Methanobrevibacter ruminantium reveals new possibilities for controlling ruminant methane emissions.</title>
        <authorList>
            <person name="Leahy S.C."/>
            <person name="Kelly W.J."/>
            <person name="Altermann E."/>
            <person name="Ronimus R.S."/>
            <person name="Yeoman C.J."/>
            <person name="Pacheco D.M."/>
            <person name="Li D."/>
            <person name="Kong Z."/>
            <person name="McTavish S."/>
            <person name="Sang C."/>
            <person name="Lambie S.C."/>
            <person name="Janssen P.H."/>
            <person name="Dey D."/>
            <person name="Attwood G.T."/>
        </authorList>
    </citation>
    <scope>NUCLEOTIDE SEQUENCE [LARGE SCALE GENOMIC DNA]</scope>
    <source>
        <strain evidence="3">ATCC 35063 / DSM 1093 / JCM 13430 / OCM 146 / M1</strain>
    </source>
</reference>
<dbReference type="PATRIC" id="fig|634498.28.peg.362"/>
<accession>D3E0G3</accession>
<dbReference type="Gene3D" id="1.10.287.70">
    <property type="match status" value="1"/>
</dbReference>
<dbReference type="AlphaFoldDB" id="D3E0G3"/>
<protein>
    <recommendedName>
        <fullName evidence="4">Ion transport protein</fullName>
    </recommendedName>
</protein>
<dbReference type="SUPFAM" id="SSF81324">
    <property type="entry name" value="Voltage-gated potassium channels"/>
    <property type="match status" value="1"/>
</dbReference>
<dbReference type="Proteomes" id="UP000008680">
    <property type="component" value="Chromosome"/>
</dbReference>